<feature type="domain" description="Peptidase S8/S53" evidence="7">
    <location>
        <begin position="172"/>
        <end position="395"/>
    </location>
</feature>
<dbReference type="GO" id="GO:0006508">
    <property type="term" value="P:proteolysis"/>
    <property type="evidence" value="ECO:0007669"/>
    <property type="project" value="UniProtKB-KW"/>
</dbReference>
<dbReference type="InterPro" id="IPR037045">
    <property type="entry name" value="S8pro/Inhibitor_I9_sf"/>
</dbReference>
<dbReference type="AlphaFoldDB" id="A0AAE3KGS5"/>
<dbReference type="PANTHER" id="PTHR43806">
    <property type="entry name" value="PEPTIDASE S8"/>
    <property type="match status" value="1"/>
</dbReference>
<dbReference type="PROSITE" id="PS51892">
    <property type="entry name" value="SUBTILASE"/>
    <property type="match status" value="1"/>
</dbReference>
<proteinExistence type="inferred from homology"/>
<evidence type="ECO:0000313" key="9">
    <source>
        <dbReference type="EMBL" id="MCP2167571.1"/>
    </source>
</evidence>
<evidence type="ECO:0000256" key="5">
    <source>
        <dbReference type="PROSITE-ProRule" id="PRU01240"/>
    </source>
</evidence>
<dbReference type="Proteomes" id="UP001206128">
    <property type="component" value="Unassembled WGS sequence"/>
</dbReference>
<evidence type="ECO:0000256" key="4">
    <source>
        <dbReference type="ARBA" id="ARBA00022825"/>
    </source>
</evidence>
<dbReference type="PRINTS" id="PR00723">
    <property type="entry name" value="SUBTILISIN"/>
</dbReference>
<protein>
    <submittedName>
        <fullName evidence="9">Peptidase inhibitor I9</fullName>
    </submittedName>
</protein>
<dbReference type="InterPro" id="IPR010259">
    <property type="entry name" value="S8pro/Inhibitor_I9"/>
</dbReference>
<dbReference type="Pfam" id="PF05922">
    <property type="entry name" value="Inhibitor_I9"/>
    <property type="match status" value="1"/>
</dbReference>
<dbReference type="Gene3D" id="3.40.50.200">
    <property type="entry name" value="Peptidase S8/S53 domain"/>
    <property type="match status" value="1"/>
</dbReference>
<comment type="similarity">
    <text evidence="1 5">Belongs to the peptidase S8 family.</text>
</comment>
<evidence type="ECO:0000256" key="6">
    <source>
        <dbReference type="SAM" id="MobiDB-lite"/>
    </source>
</evidence>
<evidence type="ECO:0000313" key="10">
    <source>
        <dbReference type="Proteomes" id="UP001206128"/>
    </source>
</evidence>
<reference evidence="9" key="1">
    <citation type="submission" date="2022-06" db="EMBL/GenBank/DDBJ databases">
        <title>Genomic Encyclopedia of Archaeal and Bacterial Type Strains, Phase II (KMG-II): from individual species to whole genera.</title>
        <authorList>
            <person name="Goeker M."/>
        </authorList>
    </citation>
    <scope>NUCLEOTIDE SEQUENCE</scope>
    <source>
        <strain evidence="9">DSM 43935</strain>
    </source>
</reference>
<keyword evidence="3" id="KW-0378">Hydrolase</keyword>
<dbReference type="InterPro" id="IPR050131">
    <property type="entry name" value="Peptidase_S8_subtilisin-like"/>
</dbReference>
<keyword evidence="4" id="KW-0720">Serine protease</keyword>
<accession>A0AAE3KGS5</accession>
<dbReference type="InterPro" id="IPR023827">
    <property type="entry name" value="Peptidase_S8_Asp-AS"/>
</dbReference>
<evidence type="ECO:0000259" key="8">
    <source>
        <dbReference type="Pfam" id="PF05922"/>
    </source>
</evidence>
<comment type="caution">
    <text evidence="5">Lacks conserved residue(s) required for the propagation of feature annotation.</text>
</comment>
<gene>
    <name evidence="9" type="ORF">LX83_004444</name>
</gene>
<dbReference type="Gene3D" id="3.30.70.80">
    <property type="entry name" value="Peptidase S8 propeptide/proteinase inhibitor I9"/>
    <property type="match status" value="1"/>
</dbReference>
<dbReference type="FunFam" id="3.40.50.200:FF:000016">
    <property type="entry name" value="Proprotein convertase subtilisin/kexin type 9"/>
    <property type="match status" value="1"/>
</dbReference>
<dbReference type="InterPro" id="IPR036852">
    <property type="entry name" value="Peptidase_S8/S53_dom_sf"/>
</dbReference>
<dbReference type="GO" id="GO:0004252">
    <property type="term" value="F:serine-type endopeptidase activity"/>
    <property type="evidence" value="ECO:0007669"/>
    <property type="project" value="InterPro"/>
</dbReference>
<evidence type="ECO:0000259" key="7">
    <source>
        <dbReference type="Pfam" id="PF00082"/>
    </source>
</evidence>
<dbReference type="InterPro" id="IPR000209">
    <property type="entry name" value="Peptidase_S8/S53_dom"/>
</dbReference>
<dbReference type="EMBL" id="JAMTCK010000010">
    <property type="protein sequence ID" value="MCP2167571.1"/>
    <property type="molecule type" value="Genomic_DNA"/>
</dbReference>
<dbReference type="Pfam" id="PF00082">
    <property type="entry name" value="Peptidase_S8"/>
    <property type="match status" value="1"/>
</dbReference>
<sequence length="419" mass="40688">MGAGGAKDSGVDSVAGVATGPGPEGDPAMPTTTRLLALTAVLALCAPGGSAAAGPPGGVPAGAAGERGYLVRVRPEVAPESVAGVLGVRPRFVYRTALTGFAASLTPAQAEQARGAAGVVGVEPDAVVGVAQAPAARRRVGPAVASWGLDRIDQRDLPLTGTFTVGHDGAPVSVYVIDTGVEVGHAEFGGRAAVGVDVVGDGRAGADCHGHGTHVAGTVGGATAGVARRVRVVGVRALGCDGRGSWAGLVAALDWVAGHAVAPAVAVVGVAGVPGSVVVDAAADAVAARGVFVVVAAGDEGTPACTASPGRAAGVLTVGSTTRQDGDAEQSNYGGCVQLLAPGVQIVSARVGGGLGVMSGTAVAAGHVAGVAALYKQAHGEVDQAGLRAWLFDQASVDRIRHPAPTADTVNRLLHTGGL</sequence>
<dbReference type="InterPro" id="IPR015500">
    <property type="entry name" value="Peptidase_S8_subtilisin-rel"/>
</dbReference>
<dbReference type="GO" id="GO:0005615">
    <property type="term" value="C:extracellular space"/>
    <property type="evidence" value="ECO:0007669"/>
    <property type="project" value="TreeGrafter"/>
</dbReference>
<dbReference type="InterPro" id="IPR022398">
    <property type="entry name" value="Peptidase_S8_His-AS"/>
</dbReference>
<evidence type="ECO:0000256" key="3">
    <source>
        <dbReference type="ARBA" id="ARBA00022801"/>
    </source>
</evidence>
<dbReference type="SUPFAM" id="SSF52743">
    <property type="entry name" value="Subtilisin-like"/>
    <property type="match status" value="1"/>
</dbReference>
<keyword evidence="2" id="KW-0645">Protease</keyword>
<name>A0AAE3KGS5_9PSEU</name>
<feature type="region of interest" description="Disordered" evidence="6">
    <location>
        <begin position="1"/>
        <end position="30"/>
    </location>
</feature>
<keyword evidence="10" id="KW-1185">Reference proteome</keyword>
<comment type="caution">
    <text evidence="9">The sequence shown here is derived from an EMBL/GenBank/DDBJ whole genome shotgun (WGS) entry which is preliminary data.</text>
</comment>
<evidence type="ECO:0000256" key="1">
    <source>
        <dbReference type="ARBA" id="ARBA00011073"/>
    </source>
</evidence>
<dbReference type="PROSITE" id="PS00136">
    <property type="entry name" value="SUBTILASE_ASP"/>
    <property type="match status" value="1"/>
</dbReference>
<organism evidence="9 10">
    <name type="scientific">Goodfellowiella coeruleoviolacea</name>
    <dbReference type="NCBI Taxonomy" id="334858"/>
    <lineage>
        <taxon>Bacteria</taxon>
        <taxon>Bacillati</taxon>
        <taxon>Actinomycetota</taxon>
        <taxon>Actinomycetes</taxon>
        <taxon>Pseudonocardiales</taxon>
        <taxon>Pseudonocardiaceae</taxon>
        <taxon>Goodfellowiella</taxon>
    </lineage>
</organism>
<dbReference type="PANTHER" id="PTHR43806:SF11">
    <property type="entry name" value="CEREVISIN-RELATED"/>
    <property type="match status" value="1"/>
</dbReference>
<feature type="domain" description="Inhibitor I9" evidence="8">
    <location>
        <begin position="93"/>
        <end position="128"/>
    </location>
</feature>
<evidence type="ECO:0000256" key="2">
    <source>
        <dbReference type="ARBA" id="ARBA00022670"/>
    </source>
</evidence>
<dbReference type="PROSITE" id="PS00137">
    <property type="entry name" value="SUBTILASE_HIS"/>
    <property type="match status" value="1"/>
</dbReference>